<keyword evidence="3" id="KW-1185">Reference proteome</keyword>
<keyword evidence="1" id="KW-0479">Metal-binding</keyword>
<evidence type="ECO:0000313" key="4">
    <source>
        <dbReference type="RefSeq" id="XP_018497590.1"/>
    </source>
</evidence>
<evidence type="ECO:0000313" key="3">
    <source>
        <dbReference type="Proteomes" id="UP000694867"/>
    </source>
</evidence>
<dbReference type="SUPFAM" id="SSF57756">
    <property type="entry name" value="Retrovirus zinc finger-like domains"/>
    <property type="match status" value="1"/>
</dbReference>
<feature type="non-terminal residue" evidence="4">
    <location>
        <position position="464"/>
    </location>
</feature>
<dbReference type="GO" id="GO:0003676">
    <property type="term" value="F:nucleic acid binding"/>
    <property type="evidence" value="ECO:0007669"/>
    <property type="project" value="InterPro"/>
</dbReference>
<dbReference type="AlphaFoldDB" id="A0AAJ7PB71"/>
<gene>
    <name evidence="4" type="primary">LOC108865238</name>
</gene>
<dbReference type="InterPro" id="IPR036875">
    <property type="entry name" value="Znf_CCHC_sf"/>
</dbReference>
<sequence>MAKSTNPGTLPLPTPLPLFPPNRRKKWLEFREDFYDYALSNGIFGQTPEVQLSHFRTALGPQCKSKLRALKVTVANNSVDVIKLAAESNIPSPLLESTVKAWEKEYCGKQNVLVVREKFYACNQGSIDFERFLEKVCELAEDCEFPTEVKDEMIRDRLVLGLDSDRLKDRVIQNDKNDLRSVIEVLRRSSRSLPMISTTAEISGAVKEEAVHKVRGERASRQSAGQSKTEGGKCQFCQYVHRPGQVCPAKDRKCAKCNKFGHFAKACRQSNRVNFIHDEGETSTDYESDENEAFAVMPEQGIRKKKKRVFGNLTLRYQGRDRIVRLQIDSGATVNLLPLQMYKQLRAQGAIAPMKKSSMNLRMYNGDYSRAVGEVSAVLFNNSRSIEVTFQIVDLPEQPLLGASESLALGCIKMGDNVEFVNLVTPMEQENQLENLLREYDDVFKGVGRLPGKVKIQLKDDVVP</sequence>
<dbReference type="GeneID" id="108865238"/>
<dbReference type="GO" id="GO:0008270">
    <property type="term" value="F:zinc ion binding"/>
    <property type="evidence" value="ECO:0007669"/>
    <property type="project" value="UniProtKB-KW"/>
</dbReference>
<feature type="domain" description="CCHC-type" evidence="2">
    <location>
        <begin position="252"/>
        <end position="269"/>
    </location>
</feature>
<dbReference type="KEGG" id="goe:108865238"/>
<dbReference type="InterPro" id="IPR050951">
    <property type="entry name" value="Retrovirus_Pol_polyprotein"/>
</dbReference>
<organism evidence="3 4">
    <name type="scientific">Galendromus occidentalis</name>
    <name type="common">western predatory mite</name>
    <dbReference type="NCBI Taxonomy" id="34638"/>
    <lineage>
        <taxon>Eukaryota</taxon>
        <taxon>Metazoa</taxon>
        <taxon>Ecdysozoa</taxon>
        <taxon>Arthropoda</taxon>
        <taxon>Chelicerata</taxon>
        <taxon>Arachnida</taxon>
        <taxon>Acari</taxon>
        <taxon>Parasitiformes</taxon>
        <taxon>Mesostigmata</taxon>
        <taxon>Gamasina</taxon>
        <taxon>Phytoseioidea</taxon>
        <taxon>Phytoseiidae</taxon>
        <taxon>Typhlodrominae</taxon>
        <taxon>Galendromus</taxon>
    </lineage>
</organism>
<evidence type="ECO:0000256" key="1">
    <source>
        <dbReference type="PROSITE-ProRule" id="PRU00047"/>
    </source>
</evidence>
<protein>
    <submittedName>
        <fullName evidence="4">Uncharacterized protein LOC108865238</fullName>
    </submittedName>
</protein>
<evidence type="ECO:0000259" key="2">
    <source>
        <dbReference type="PROSITE" id="PS50158"/>
    </source>
</evidence>
<dbReference type="RefSeq" id="XP_018497590.1">
    <property type="nucleotide sequence ID" value="XM_018642074.1"/>
</dbReference>
<keyword evidence="1" id="KW-0862">Zinc</keyword>
<name>A0AAJ7PB71_9ACAR</name>
<reference evidence="4" key="1">
    <citation type="submission" date="2025-08" db="UniProtKB">
        <authorList>
            <consortium name="RefSeq"/>
        </authorList>
    </citation>
    <scope>IDENTIFICATION</scope>
</reference>
<dbReference type="InterPro" id="IPR001878">
    <property type="entry name" value="Znf_CCHC"/>
</dbReference>
<dbReference type="PANTHER" id="PTHR37984">
    <property type="entry name" value="PROTEIN CBG26694"/>
    <property type="match status" value="1"/>
</dbReference>
<keyword evidence="1" id="KW-0863">Zinc-finger</keyword>
<proteinExistence type="predicted"/>
<accession>A0AAJ7PB71</accession>
<dbReference type="PANTHER" id="PTHR37984:SF5">
    <property type="entry name" value="PROTEIN NYNRIN-LIKE"/>
    <property type="match status" value="1"/>
</dbReference>
<dbReference type="PROSITE" id="PS50158">
    <property type="entry name" value="ZF_CCHC"/>
    <property type="match status" value="1"/>
</dbReference>
<dbReference type="SMART" id="SM00343">
    <property type="entry name" value="ZnF_C2HC"/>
    <property type="match status" value="1"/>
</dbReference>
<dbReference type="Proteomes" id="UP000694867">
    <property type="component" value="Unplaced"/>
</dbReference>